<dbReference type="Proteomes" id="UP000486602">
    <property type="component" value="Unassembled WGS sequence"/>
</dbReference>
<comment type="caution">
    <text evidence="9">The sequence shown here is derived from an EMBL/GenBank/DDBJ whole genome shotgun (WGS) entry which is preliminary data.</text>
</comment>
<evidence type="ECO:0000256" key="6">
    <source>
        <dbReference type="SAM" id="SignalP"/>
    </source>
</evidence>
<accession>A0A7K3WSC7</accession>
<dbReference type="SUPFAM" id="SSF48452">
    <property type="entry name" value="TPR-like"/>
    <property type="match status" value="1"/>
</dbReference>
<comment type="similarity">
    <text evidence="2">Belongs to the SusD family.</text>
</comment>
<dbReference type="InterPro" id="IPR011990">
    <property type="entry name" value="TPR-like_helical_dom_sf"/>
</dbReference>
<dbReference type="InterPro" id="IPR012944">
    <property type="entry name" value="SusD_RagB_dom"/>
</dbReference>
<feature type="signal peptide" evidence="6">
    <location>
        <begin position="1"/>
        <end position="28"/>
    </location>
</feature>
<dbReference type="CDD" id="cd08977">
    <property type="entry name" value="SusD"/>
    <property type="match status" value="1"/>
</dbReference>
<evidence type="ECO:0000256" key="5">
    <source>
        <dbReference type="ARBA" id="ARBA00023237"/>
    </source>
</evidence>
<comment type="subcellular location">
    <subcellularLocation>
        <location evidence="1">Cell outer membrane</location>
    </subcellularLocation>
</comment>
<proteinExistence type="inferred from homology"/>
<feature type="chain" id="PRO_5029603739" evidence="6">
    <location>
        <begin position="29"/>
        <end position="495"/>
    </location>
</feature>
<dbReference type="Pfam" id="PF14322">
    <property type="entry name" value="SusD-like_3"/>
    <property type="match status" value="1"/>
</dbReference>
<evidence type="ECO:0000259" key="8">
    <source>
        <dbReference type="Pfam" id="PF14322"/>
    </source>
</evidence>
<feature type="domain" description="SusD-like N-terminal" evidence="8">
    <location>
        <begin position="111"/>
        <end position="230"/>
    </location>
</feature>
<dbReference type="Pfam" id="PF07980">
    <property type="entry name" value="SusD_RagB"/>
    <property type="match status" value="1"/>
</dbReference>
<keyword evidence="3 6" id="KW-0732">Signal</keyword>
<gene>
    <name evidence="9" type="ORF">G3O08_13910</name>
</gene>
<keyword evidence="10" id="KW-1185">Reference proteome</keyword>
<dbReference type="EMBL" id="JAAGVY010000029">
    <property type="protein sequence ID" value="NEN24599.1"/>
    <property type="molecule type" value="Genomic_DNA"/>
</dbReference>
<evidence type="ECO:0000256" key="4">
    <source>
        <dbReference type="ARBA" id="ARBA00023136"/>
    </source>
</evidence>
<protein>
    <submittedName>
        <fullName evidence="9">RagB/SusD family nutrient uptake outer membrane protein</fullName>
    </submittedName>
</protein>
<evidence type="ECO:0000256" key="3">
    <source>
        <dbReference type="ARBA" id="ARBA00022729"/>
    </source>
</evidence>
<dbReference type="AlphaFoldDB" id="A0A7K3WSC7"/>
<dbReference type="Gene3D" id="1.25.40.390">
    <property type="match status" value="1"/>
</dbReference>
<keyword evidence="4" id="KW-0472">Membrane</keyword>
<dbReference type="GO" id="GO:0009279">
    <property type="term" value="C:cell outer membrane"/>
    <property type="evidence" value="ECO:0007669"/>
    <property type="project" value="UniProtKB-SubCell"/>
</dbReference>
<feature type="domain" description="RagB/SusD" evidence="7">
    <location>
        <begin position="270"/>
        <end position="456"/>
    </location>
</feature>
<evidence type="ECO:0000256" key="2">
    <source>
        <dbReference type="ARBA" id="ARBA00006275"/>
    </source>
</evidence>
<evidence type="ECO:0000313" key="9">
    <source>
        <dbReference type="EMBL" id="NEN24599.1"/>
    </source>
</evidence>
<name>A0A7K3WSC7_9FLAO</name>
<evidence type="ECO:0000256" key="1">
    <source>
        <dbReference type="ARBA" id="ARBA00004442"/>
    </source>
</evidence>
<sequence>MNPLGKLFKSIFPFTVLFLFVCLTPSCSDDFLDNPPQGFLTDGQFPESAEDALRAVNAMYSDLRVWQVYYGGYPIVDIMSDDAHKGSNPGDGVNMTLFEKYTFGANIGDLGAWYASTYEAIKSTHVVIDKVPAIEMDETLKTRYIAQARFLRALHYFQLARSFGDVPKVTALNPAGDLPRSPKAEIYNEIIIPDLIFARDNLPTKIEWSGADAGRASKHAAQALLAKAYLYTSQFQLAADEAMEVVNSTLYDLEIDYSSAFRPEGEFGIESVFEVGALPFGTGAEGGNQFANTQSVRGTPNRGWGFNRPSLDLINSFEEDDVRMEATVIFLQEIIDGVLIEGDGPTPDETLDGDGNVIQIETYNQKVWVPGTDTQEPFGYNVKEMRYGEVLLIAAEALNEAGSPGLALIELNKIRLRAGLEDITETDQSILRALILTERRHEMALEQERFYDLVRTANAPAILGPLGFVSGKHENFPMPSSELLLNSNLTQNSGW</sequence>
<evidence type="ECO:0000259" key="7">
    <source>
        <dbReference type="Pfam" id="PF07980"/>
    </source>
</evidence>
<keyword evidence="5" id="KW-0998">Cell outer membrane</keyword>
<organism evidence="9 10">
    <name type="scientific">Cryomorpha ignava</name>
    <dbReference type="NCBI Taxonomy" id="101383"/>
    <lineage>
        <taxon>Bacteria</taxon>
        <taxon>Pseudomonadati</taxon>
        <taxon>Bacteroidota</taxon>
        <taxon>Flavobacteriia</taxon>
        <taxon>Flavobacteriales</taxon>
        <taxon>Cryomorphaceae</taxon>
        <taxon>Cryomorpha</taxon>
    </lineage>
</organism>
<evidence type="ECO:0000313" key="10">
    <source>
        <dbReference type="Proteomes" id="UP000486602"/>
    </source>
</evidence>
<dbReference type="RefSeq" id="WP_163285993.1">
    <property type="nucleotide sequence ID" value="NZ_JAAGVY010000029.1"/>
</dbReference>
<reference evidence="9 10" key="1">
    <citation type="submission" date="2020-02" db="EMBL/GenBank/DDBJ databases">
        <title>Out from the shadows clarifying the taxonomy of the family Cryomorphaceae and related taxa by utilizing the GTDB taxonomic framework.</title>
        <authorList>
            <person name="Bowman J.P."/>
        </authorList>
    </citation>
    <scope>NUCLEOTIDE SEQUENCE [LARGE SCALE GENOMIC DNA]</scope>
    <source>
        <strain evidence="9 10">QSSC 1-22</strain>
    </source>
</reference>
<dbReference type="InterPro" id="IPR033985">
    <property type="entry name" value="SusD-like_N"/>
</dbReference>